<dbReference type="InterPro" id="IPR034601">
    <property type="entry name" value="LAMTOR4"/>
</dbReference>
<sequence>MYLLSKRMSPESKNRPENGACMARHGSLPLCISAHSALPPAEMVPSSLPAFSLSLTQISVPNSLCIVQDAGALRTVSGQTGTLVLDIQGQVLSATGELRGTSGEIAAETIYSMLQDTGCVLDASQKEELQRMTITFPTYDYVVTLDAEQVYVVKRSTVQE</sequence>
<dbReference type="Proteomes" id="UP001165121">
    <property type="component" value="Unassembled WGS sequence"/>
</dbReference>
<dbReference type="GO" id="GO:0071986">
    <property type="term" value="C:Ragulator complex"/>
    <property type="evidence" value="ECO:0007669"/>
    <property type="project" value="InterPro"/>
</dbReference>
<dbReference type="GO" id="GO:0071230">
    <property type="term" value="P:cellular response to amino acid stimulus"/>
    <property type="evidence" value="ECO:0007669"/>
    <property type="project" value="InterPro"/>
</dbReference>
<dbReference type="PANTHER" id="PTHR33967:SF1">
    <property type="entry name" value="RAGULATOR COMPLEX PROTEIN LAMTOR4"/>
    <property type="match status" value="1"/>
</dbReference>
<reference evidence="5" key="1">
    <citation type="submission" date="2023-04" db="EMBL/GenBank/DDBJ databases">
        <title>Phytophthora fragariaefolia NBRC 109709.</title>
        <authorList>
            <person name="Ichikawa N."/>
            <person name="Sato H."/>
            <person name="Tonouchi N."/>
        </authorList>
    </citation>
    <scope>NUCLEOTIDE SEQUENCE</scope>
    <source>
        <strain evidence="5">NBRC 109709</strain>
    </source>
</reference>
<name>A0A9W6XD52_9STRA</name>
<dbReference type="EMBL" id="BSXT01000949">
    <property type="protein sequence ID" value="GMF36529.1"/>
    <property type="molecule type" value="Genomic_DNA"/>
</dbReference>
<gene>
    <name evidence="5" type="ORF">Pfra01_000998100</name>
</gene>
<organism evidence="5 6">
    <name type="scientific">Phytophthora fragariaefolia</name>
    <dbReference type="NCBI Taxonomy" id="1490495"/>
    <lineage>
        <taxon>Eukaryota</taxon>
        <taxon>Sar</taxon>
        <taxon>Stramenopiles</taxon>
        <taxon>Oomycota</taxon>
        <taxon>Peronosporomycetes</taxon>
        <taxon>Peronosporales</taxon>
        <taxon>Peronosporaceae</taxon>
        <taxon>Phytophthora</taxon>
    </lineage>
</organism>
<dbReference type="GO" id="GO:0005764">
    <property type="term" value="C:lysosome"/>
    <property type="evidence" value="ECO:0007669"/>
    <property type="project" value="UniProtKB-SubCell"/>
</dbReference>
<dbReference type="PANTHER" id="PTHR33967">
    <property type="entry name" value="RAGULATOR COMPLEX PROTEIN LAMTOR4"/>
    <property type="match status" value="1"/>
</dbReference>
<evidence type="ECO:0000313" key="5">
    <source>
        <dbReference type="EMBL" id="GMF36529.1"/>
    </source>
</evidence>
<accession>A0A9W6XD52</accession>
<proteinExistence type="inferred from homology"/>
<comment type="subcellular location">
    <subcellularLocation>
        <location evidence="1">Lysosome</location>
    </subcellularLocation>
</comment>
<evidence type="ECO:0000313" key="6">
    <source>
        <dbReference type="Proteomes" id="UP001165121"/>
    </source>
</evidence>
<evidence type="ECO:0000256" key="1">
    <source>
        <dbReference type="ARBA" id="ARBA00004371"/>
    </source>
</evidence>
<protein>
    <recommendedName>
        <fullName evidence="4">Late endosomal/lysosomal adaptor and MAPK and MTOR activator 4</fullName>
    </recommendedName>
</protein>
<dbReference type="OrthoDB" id="275011at2759"/>
<evidence type="ECO:0000256" key="3">
    <source>
        <dbReference type="ARBA" id="ARBA00023228"/>
    </source>
</evidence>
<dbReference type="AlphaFoldDB" id="A0A9W6XD52"/>
<evidence type="ECO:0000256" key="4">
    <source>
        <dbReference type="ARBA" id="ARBA00032690"/>
    </source>
</evidence>
<comment type="caution">
    <text evidence="5">The sequence shown here is derived from an EMBL/GenBank/DDBJ whole genome shotgun (WGS) entry which is preliminary data.</text>
</comment>
<comment type="similarity">
    <text evidence="2">Belongs to the LAMTOR4 family.</text>
</comment>
<dbReference type="GO" id="GO:0032008">
    <property type="term" value="P:positive regulation of TOR signaling"/>
    <property type="evidence" value="ECO:0007669"/>
    <property type="project" value="InterPro"/>
</dbReference>
<dbReference type="GO" id="GO:0005085">
    <property type="term" value="F:guanyl-nucleotide exchange factor activity"/>
    <property type="evidence" value="ECO:0007669"/>
    <property type="project" value="TreeGrafter"/>
</dbReference>
<keyword evidence="3" id="KW-0458">Lysosome</keyword>
<evidence type="ECO:0000256" key="2">
    <source>
        <dbReference type="ARBA" id="ARBA00010627"/>
    </source>
</evidence>
<keyword evidence="6" id="KW-1185">Reference proteome</keyword>